<evidence type="ECO:0000313" key="2">
    <source>
        <dbReference type="Proteomes" id="UP000279227"/>
    </source>
</evidence>
<evidence type="ECO:0008006" key="3">
    <source>
        <dbReference type="Google" id="ProtNLM"/>
    </source>
</evidence>
<dbReference type="PANTHER" id="PTHR40257:SF1">
    <property type="entry name" value="DUF1330 DOMAIN-CONTAINING PROTEIN"/>
    <property type="match status" value="1"/>
</dbReference>
<dbReference type="STRING" id="525257.HMPREF0204_10839"/>
<sequence length="152" mass="17780">MHNYTRKMSEKYLSPTFEAGKHLFMKNIQGAVINLNLIKLKKEADYSAHPDLKPDEKISGWDAYFTYIRETEPFLKESGGEILFIGKGDMFLIGPENEYWDLCMLIRQKSVNDFFSFEQNEAYMKIIGHRMAAIEDSRLLPLEEILLNGKRY</sequence>
<gene>
    <name evidence="1" type="ORF">NCTC11432_04153</name>
</gene>
<dbReference type="PANTHER" id="PTHR40257">
    <property type="match status" value="1"/>
</dbReference>
<name>A0A448B7I0_CHRGE</name>
<dbReference type="Gene3D" id="3.30.70.100">
    <property type="match status" value="1"/>
</dbReference>
<dbReference type="SUPFAM" id="SSF54909">
    <property type="entry name" value="Dimeric alpha+beta barrel"/>
    <property type="match status" value="1"/>
</dbReference>
<evidence type="ECO:0000313" key="1">
    <source>
        <dbReference type="EMBL" id="VEE10533.1"/>
    </source>
</evidence>
<dbReference type="KEGG" id="cgle:NCTC11432_04153"/>
<dbReference type="AlphaFoldDB" id="A0A448B7I0"/>
<organism evidence="1 2">
    <name type="scientific">Chryseobacterium gleum</name>
    <name type="common">Flavobacterium gleum</name>
    <dbReference type="NCBI Taxonomy" id="250"/>
    <lineage>
        <taxon>Bacteria</taxon>
        <taxon>Pseudomonadati</taxon>
        <taxon>Bacteroidota</taxon>
        <taxon>Flavobacteriia</taxon>
        <taxon>Flavobacteriales</taxon>
        <taxon>Weeksellaceae</taxon>
        <taxon>Chryseobacterium group</taxon>
        <taxon>Chryseobacterium</taxon>
    </lineage>
</organism>
<dbReference type="Proteomes" id="UP000279227">
    <property type="component" value="Chromosome"/>
</dbReference>
<accession>A0A448B7I0</accession>
<proteinExistence type="predicted"/>
<dbReference type="EMBL" id="LR134289">
    <property type="protein sequence ID" value="VEE10533.1"/>
    <property type="molecule type" value="Genomic_DNA"/>
</dbReference>
<dbReference type="InterPro" id="IPR011008">
    <property type="entry name" value="Dimeric_a/b-barrel"/>
</dbReference>
<reference evidence="1 2" key="1">
    <citation type="submission" date="2018-12" db="EMBL/GenBank/DDBJ databases">
        <authorList>
            <consortium name="Pathogen Informatics"/>
        </authorList>
    </citation>
    <scope>NUCLEOTIDE SEQUENCE [LARGE SCALE GENOMIC DNA]</scope>
    <source>
        <strain evidence="1 2">NCTC11432</strain>
    </source>
</reference>
<protein>
    <recommendedName>
        <fullName evidence="3">DUF1330 domain-containing protein</fullName>
    </recommendedName>
</protein>